<evidence type="ECO:0000313" key="3">
    <source>
        <dbReference type="EMBL" id="TCS91552.1"/>
    </source>
</evidence>
<dbReference type="RefSeq" id="WP_132025254.1">
    <property type="nucleotide sequence ID" value="NZ_CP068564.1"/>
</dbReference>
<keyword evidence="1" id="KW-1133">Transmembrane helix</keyword>
<keyword evidence="1" id="KW-0472">Membrane</keyword>
<gene>
    <name evidence="3" type="ORF">EDD65_10152</name>
</gene>
<proteinExistence type="predicted"/>
<dbReference type="InterPro" id="IPR017592">
    <property type="entry name" value="Pilus_assmbl_Flp-typ_CpaB"/>
</dbReference>
<dbReference type="OrthoDB" id="1757906at2"/>
<dbReference type="EMBL" id="SMAE01000001">
    <property type="protein sequence ID" value="TCS91552.1"/>
    <property type="molecule type" value="Genomic_DNA"/>
</dbReference>
<evidence type="ECO:0000256" key="1">
    <source>
        <dbReference type="SAM" id="Phobius"/>
    </source>
</evidence>
<keyword evidence="4" id="KW-1185">Reference proteome</keyword>
<keyword evidence="1" id="KW-0812">Transmembrane</keyword>
<dbReference type="CDD" id="cd11614">
    <property type="entry name" value="SAF_CpaB_FlgA_like"/>
    <property type="match status" value="1"/>
</dbReference>
<dbReference type="Gene3D" id="3.90.1210.10">
    <property type="entry name" value="Antifreeze-like/N-acetylneuraminic acid synthase C-terminal domain"/>
    <property type="match status" value="1"/>
</dbReference>
<reference evidence="3 4" key="1">
    <citation type="submission" date="2019-03" db="EMBL/GenBank/DDBJ databases">
        <title>Genomic Encyclopedia of Type Strains, Phase IV (KMG-IV): sequencing the most valuable type-strain genomes for metagenomic binning, comparative biology and taxonomic classification.</title>
        <authorList>
            <person name="Goeker M."/>
        </authorList>
    </citation>
    <scope>NUCLEOTIDE SEQUENCE [LARGE SCALE GENOMIC DNA]</scope>
    <source>
        <strain evidence="3 4">DSM 26752</strain>
    </source>
</reference>
<dbReference type="Pfam" id="PF08666">
    <property type="entry name" value="SAF"/>
    <property type="match status" value="1"/>
</dbReference>
<dbReference type="InterPro" id="IPR013974">
    <property type="entry name" value="SAF"/>
</dbReference>
<comment type="caution">
    <text evidence="3">The sequence shown here is derived from an EMBL/GenBank/DDBJ whole genome shotgun (WGS) entry which is preliminary data.</text>
</comment>
<organism evidence="3 4">
    <name type="scientific">Keratinibaculum paraultunense</name>
    <dbReference type="NCBI Taxonomy" id="1278232"/>
    <lineage>
        <taxon>Bacteria</taxon>
        <taxon>Bacillati</taxon>
        <taxon>Bacillota</taxon>
        <taxon>Tissierellia</taxon>
        <taxon>Tissierellales</taxon>
        <taxon>Tepidimicrobiaceae</taxon>
        <taxon>Keratinibaculum</taxon>
    </lineage>
</organism>
<name>A0A4R3KZH5_9FIRM</name>
<dbReference type="InterPro" id="IPR031571">
    <property type="entry name" value="RcpC_dom"/>
</dbReference>
<protein>
    <submittedName>
        <fullName evidence="3">Pilus assembly protein CpaB</fullName>
    </submittedName>
</protein>
<dbReference type="SMART" id="SM00858">
    <property type="entry name" value="SAF"/>
    <property type="match status" value="1"/>
</dbReference>
<dbReference type="Pfam" id="PF16976">
    <property type="entry name" value="RcpC"/>
    <property type="match status" value="1"/>
</dbReference>
<accession>A0A4R3KZH5</accession>
<evidence type="ECO:0000259" key="2">
    <source>
        <dbReference type="SMART" id="SM00858"/>
    </source>
</evidence>
<sequence>MKKTRLIAMIIAALVFMFMMINPMENKKDKIPEEDLREVVVAKVDIDAQTKLSNDMIEIKKVHKELIPENAITTVESVVGKATMVPMFAGDIFIPNKIKEIGSAEAGLAMVIPEGMRAITIYVEQDTGVAGLIKVGNRVDIISVLGDEIEENEDGNNKNNRDTSKEERAILLLQNKEVLAIDKSISTVSNENKDDTSIYLTITLAVTPEEALKLSLSQVIGRSNRAVLRNQEDLKLLEIPDVMPRDLIHEGIIGG</sequence>
<dbReference type="AlphaFoldDB" id="A0A4R3KZH5"/>
<dbReference type="Proteomes" id="UP000294567">
    <property type="component" value="Unassembled WGS sequence"/>
</dbReference>
<feature type="domain" description="SAF" evidence="2">
    <location>
        <begin position="37"/>
        <end position="99"/>
    </location>
</feature>
<dbReference type="NCBIfam" id="TIGR03177">
    <property type="entry name" value="pilus_cpaB"/>
    <property type="match status" value="1"/>
</dbReference>
<evidence type="ECO:0000313" key="4">
    <source>
        <dbReference type="Proteomes" id="UP000294567"/>
    </source>
</evidence>
<feature type="transmembrane region" description="Helical" evidence="1">
    <location>
        <begin position="6"/>
        <end position="24"/>
    </location>
</feature>